<dbReference type="Proteomes" id="UP000682733">
    <property type="component" value="Unassembled WGS sequence"/>
</dbReference>
<protein>
    <submittedName>
        <fullName evidence="2">Uncharacterized protein</fullName>
    </submittedName>
</protein>
<comment type="caution">
    <text evidence="2">The sequence shown here is derived from an EMBL/GenBank/DDBJ whole genome shotgun (WGS) entry which is preliminary data.</text>
</comment>
<feature type="non-terminal residue" evidence="2">
    <location>
        <position position="268"/>
    </location>
</feature>
<accession>A0A8S2R979</accession>
<evidence type="ECO:0000313" key="2">
    <source>
        <dbReference type="EMBL" id="CAF4146400.1"/>
    </source>
</evidence>
<gene>
    <name evidence="1" type="ORF">OVA965_LOCUS30073</name>
    <name evidence="2" type="ORF">TMI583_LOCUS30867</name>
</gene>
<dbReference type="AlphaFoldDB" id="A0A8S2R979"/>
<reference evidence="2" key="1">
    <citation type="submission" date="2021-02" db="EMBL/GenBank/DDBJ databases">
        <authorList>
            <person name="Nowell W R."/>
        </authorList>
    </citation>
    <scope>NUCLEOTIDE SEQUENCE</scope>
</reference>
<evidence type="ECO:0000313" key="3">
    <source>
        <dbReference type="Proteomes" id="UP000682733"/>
    </source>
</evidence>
<dbReference type="EMBL" id="CAJOBA010043248">
    <property type="protein sequence ID" value="CAF4146400.1"/>
    <property type="molecule type" value="Genomic_DNA"/>
</dbReference>
<dbReference type="EMBL" id="CAJNOK010021628">
    <property type="protein sequence ID" value="CAF1335130.1"/>
    <property type="molecule type" value="Genomic_DNA"/>
</dbReference>
<proteinExistence type="predicted"/>
<evidence type="ECO:0000313" key="1">
    <source>
        <dbReference type="EMBL" id="CAF1335130.1"/>
    </source>
</evidence>
<feature type="non-terminal residue" evidence="2">
    <location>
        <position position="1"/>
    </location>
</feature>
<organism evidence="2 3">
    <name type="scientific">Didymodactylos carnosus</name>
    <dbReference type="NCBI Taxonomy" id="1234261"/>
    <lineage>
        <taxon>Eukaryota</taxon>
        <taxon>Metazoa</taxon>
        <taxon>Spiralia</taxon>
        <taxon>Gnathifera</taxon>
        <taxon>Rotifera</taxon>
        <taxon>Eurotatoria</taxon>
        <taxon>Bdelloidea</taxon>
        <taxon>Philodinida</taxon>
        <taxon>Philodinidae</taxon>
        <taxon>Didymodactylos</taxon>
    </lineage>
</organism>
<name>A0A8S2R979_9BILA</name>
<sequence>LLQGFFENECKKGTVSQTSRVIQTKVTKFHELPNEVVLEIWDYLYNAHAIYSFFEVNYCYDLLLKQYCMKELDLCDVELGMFHLPNLTVISYPKSATFLIYKGEFSPADDIVNVSVMIPITDHGSDVYVAQIVHLNEGQVRLGQELKYTQQSLNSTISRVNNIAMAVNALNDSVMYLARELGELKLLYQQSLLYSAMNDMLNNRPTLSYVHNRDMDVLIASVLNDTDLYINTTYAEYGLAQLLTEHLFFQHISFVSSKNYNTPNKDEI</sequence>
<dbReference type="Proteomes" id="UP000677228">
    <property type="component" value="Unassembled WGS sequence"/>
</dbReference>